<evidence type="ECO:0000256" key="6">
    <source>
        <dbReference type="ARBA" id="ARBA00022692"/>
    </source>
</evidence>
<keyword evidence="11" id="KW-0862">Zinc</keyword>
<dbReference type="EMBL" id="JAJFAZ020000002">
    <property type="protein sequence ID" value="KAI5344537.1"/>
    <property type="molecule type" value="Genomic_DNA"/>
</dbReference>
<comment type="catalytic activity">
    <reaction evidence="1">
        <text>S-ubiquitinyl-[E2 ubiquitin-conjugating enzyme]-L-cysteine + [acceptor protein]-L-lysine = [E2 ubiquitin-conjugating enzyme]-L-cysteine + N(6)-ubiquitinyl-[acceptor protein]-L-lysine.</text>
        <dbReference type="EC" id="2.3.2.27"/>
    </reaction>
</comment>
<dbReference type="Pfam" id="PF13947">
    <property type="entry name" value="GUB_WAK_bind"/>
    <property type="match status" value="1"/>
</dbReference>
<keyword evidence="6" id="KW-0812">Transmembrane</keyword>
<keyword evidence="12" id="KW-1133">Transmembrane helix</keyword>
<sequence length="193" mass="20960">MASSNSVHAPTHGVIQLGLKLPLGLPELVGPSSCSDSLPRAGAALGSPGGPSTRVGSCAGEALMLVAHDVDAVQGRVGLENYCKEERCNPHGPAIRFPFRLKGKQSIHCGYHGFDLSCTNDEVVLEMPSSSDNLFVERIDYTSQEIEIYYYQNANTPEKIFDLCLSSSPLQFVPGPDNYNYTLFSCPYSEERQ</sequence>
<dbReference type="GO" id="GO:0030247">
    <property type="term" value="F:polysaccharide binding"/>
    <property type="evidence" value="ECO:0007669"/>
    <property type="project" value="InterPro"/>
</dbReference>
<evidence type="ECO:0000256" key="3">
    <source>
        <dbReference type="ARBA" id="ARBA00004906"/>
    </source>
</evidence>
<evidence type="ECO:0000313" key="17">
    <source>
        <dbReference type="Proteomes" id="UP001054821"/>
    </source>
</evidence>
<keyword evidence="13" id="KW-0472">Membrane</keyword>
<evidence type="ECO:0000256" key="14">
    <source>
        <dbReference type="ARBA" id="ARBA00024209"/>
    </source>
</evidence>
<comment type="pathway">
    <text evidence="3">Protein modification; protein ubiquitination.</text>
</comment>
<feature type="domain" description="Wall-associated receptor kinase galacturonan-binding" evidence="15">
    <location>
        <begin position="83"/>
        <end position="149"/>
    </location>
</feature>
<evidence type="ECO:0000256" key="13">
    <source>
        <dbReference type="ARBA" id="ARBA00023136"/>
    </source>
</evidence>
<dbReference type="GO" id="GO:0016020">
    <property type="term" value="C:membrane"/>
    <property type="evidence" value="ECO:0007669"/>
    <property type="project" value="UniProtKB-SubCell"/>
</dbReference>
<dbReference type="InterPro" id="IPR025287">
    <property type="entry name" value="WAK_GUB"/>
</dbReference>
<proteinExistence type="inferred from homology"/>
<dbReference type="EC" id="2.3.2.27" evidence="4"/>
<keyword evidence="7" id="KW-0479">Metal-binding</keyword>
<evidence type="ECO:0000256" key="10">
    <source>
        <dbReference type="ARBA" id="ARBA00022786"/>
    </source>
</evidence>
<keyword evidence="17" id="KW-1185">Reference proteome</keyword>
<dbReference type="PANTHER" id="PTHR46279">
    <property type="entry name" value="RING/U-BOX SUPERFAMILY PROTEIN"/>
    <property type="match status" value="1"/>
</dbReference>
<keyword evidence="9" id="KW-0863">Zinc-finger</keyword>
<evidence type="ECO:0000256" key="9">
    <source>
        <dbReference type="ARBA" id="ARBA00022771"/>
    </source>
</evidence>
<comment type="subcellular location">
    <subcellularLocation>
        <location evidence="2">Membrane</location>
        <topology evidence="2">Single-pass membrane protein</topology>
    </subcellularLocation>
</comment>
<dbReference type="GO" id="GO:0061630">
    <property type="term" value="F:ubiquitin protein ligase activity"/>
    <property type="evidence" value="ECO:0007669"/>
    <property type="project" value="UniProtKB-EC"/>
</dbReference>
<comment type="similarity">
    <text evidence="14">Belongs to the RING-type zinc finger family. ATL subfamily.</text>
</comment>
<dbReference type="Proteomes" id="UP001054821">
    <property type="component" value="Chromosome 2"/>
</dbReference>
<evidence type="ECO:0000256" key="4">
    <source>
        <dbReference type="ARBA" id="ARBA00012483"/>
    </source>
</evidence>
<evidence type="ECO:0000313" key="16">
    <source>
        <dbReference type="EMBL" id="KAI5344537.1"/>
    </source>
</evidence>
<keyword evidence="10" id="KW-0833">Ubl conjugation pathway</keyword>
<evidence type="ECO:0000256" key="1">
    <source>
        <dbReference type="ARBA" id="ARBA00000900"/>
    </source>
</evidence>
<name>A0AAD4WM24_PRUDU</name>
<keyword evidence="5" id="KW-0808">Transferase</keyword>
<evidence type="ECO:0000256" key="8">
    <source>
        <dbReference type="ARBA" id="ARBA00022729"/>
    </source>
</evidence>
<dbReference type="AlphaFoldDB" id="A0AAD4WM24"/>
<evidence type="ECO:0000256" key="2">
    <source>
        <dbReference type="ARBA" id="ARBA00004167"/>
    </source>
</evidence>
<evidence type="ECO:0000256" key="5">
    <source>
        <dbReference type="ARBA" id="ARBA00022679"/>
    </source>
</evidence>
<keyword evidence="8" id="KW-0732">Signal</keyword>
<evidence type="ECO:0000256" key="11">
    <source>
        <dbReference type="ARBA" id="ARBA00022833"/>
    </source>
</evidence>
<dbReference type="GO" id="GO:0008270">
    <property type="term" value="F:zinc ion binding"/>
    <property type="evidence" value="ECO:0007669"/>
    <property type="project" value="UniProtKB-KW"/>
</dbReference>
<dbReference type="PANTHER" id="PTHR46279:SF9">
    <property type="entry name" value="OS01G0116300 PROTEIN"/>
    <property type="match status" value="1"/>
</dbReference>
<dbReference type="InterPro" id="IPR046948">
    <property type="entry name" value="ATL20-22-like"/>
</dbReference>
<reference evidence="16 17" key="1">
    <citation type="journal article" date="2022" name="G3 (Bethesda)">
        <title>Whole-genome sequence and methylome profiling of the almond [Prunus dulcis (Mill.) D.A. Webb] cultivar 'Nonpareil'.</title>
        <authorList>
            <person name="D'Amico-Willman K.M."/>
            <person name="Ouma W.Z."/>
            <person name="Meulia T."/>
            <person name="Sideli G.M."/>
            <person name="Gradziel T.M."/>
            <person name="Fresnedo-Ramirez J."/>
        </authorList>
    </citation>
    <scope>NUCLEOTIDE SEQUENCE [LARGE SCALE GENOMIC DNA]</scope>
    <source>
        <strain evidence="16">Clone GOH B32 T37-40</strain>
    </source>
</reference>
<evidence type="ECO:0000256" key="12">
    <source>
        <dbReference type="ARBA" id="ARBA00022989"/>
    </source>
</evidence>
<accession>A0AAD4WM24</accession>
<protein>
    <recommendedName>
        <fullName evidence="4">RING-type E3 ubiquitin transferase</fullName>
        <ecNumber evidence="4">2.3.2.27</ecNumber>
    </recommendedName>
</protein>
<gene>
    <name evidence="16" type="ORF">L3X38_012414</name>
</gene>
<organism evidence="16 17">
    <name type="scientific">Prunus dulcis</name>
    <name type="common">Almond</name>
    <name type="synonym">Amygdalus dulcis</name>
    <dbReference type="NCBI Taxonomy" id="3755"/>
    <lineage>
        <taxon>Eukaryota</taxon>
        <taxon>Viridiplantae</taxon>
        <taxon>Streptophyta</taxon>
        <taxon>Embryophyta</taxon>
        <taxon>Tracheophyta</taxon>
        <taxon>Spermatophyta</taxon>
        <taxon>Magnoliopsida</taxon>
        <taxon>eudicotyledons</taxon>
        <taxon>Gunneridae</taxon>
        <taxon>Pentapetalae</taxon>
        <taxon>rosids</taxon>
        <taxon>fabids</taxon>
        <taxon>Rosales</taxon>
        <taxon>Rosaceae</taxon>
        <taxon>Amygdaloideae</taxon>
        <taxon>Amygdaleae</taxon>
        <taxon>Prunus</taxon>
    </lineage>
</organism>
<evidence type="ECO:0000259" key="15">
    <source>
        <dbReference type="Pfam" id="PF13947"/>
    </source>
</evidence>
<evidence type="ECO:0000256" key="7">
    <source>
        <dbReference type="ARBA" id="ARBA00022723"/>
    </source>
</evidence>
<comment type="caution">
    <text evidence="16">The sequence shown here is derived from an EMBL/GenBank/DDBJ whole genome shotgun (WGS) entry which is preliminary data.</text>
</comment>